<dbReference type="EMBL" id="JACHXO010000004">
    <property type="protein sequence ID" value="MBB3195410.1"/>
    <property type="molecule type" value="Genomic_DNA"/>
</dbReference>
<dbReference type="RefSeq" id="WP_088451412.1">
    <property type="nucleotide sequence ID" value="NZ_JACHXO010000004.1"/>
</dbReference>
<organism evidence="1 2">
    <name type="scientific">Roseateles terrae</name>
    <dbReference type="NCBI Taxonomy" id="431060"/>
    <lineage>
        <taxon>Bacteria</taxon>
        <taxon>Pseudomonadati</taxon>
        <taxon>Pseudomonadota</taxon>
        <taxon>Betaproteobacteria</taxon>
        <taxon>Burkholderiales</taxon>
        <taxon>Sphaerotilaceae</taxon>
        <taxon>Roseateles</taxon>
    </lineage>
</organism>
<accession>A0ABR6GTG3</accession>
<proteinExistence type="predicted"/>
<reference evidence="1 2" key="1">
    <citation type="submission" date="2020-08" db="EMBL/GenBank/DDBJ databases">
        <title>Genomic Encyclopedia of Type Strains, Phase III (KMG-III): the genomes of soil and plant-associated and newly described type strains.</title>
        <authorList>
            <person name="Whitman W."/>
        </authorList>
    </citation>
    <scope>NUCLEOTIDE SEQUENCE [LARGE SCALE GENOMIC DNA]</scope>
    <source>
        <strain evidence="1 2">CECT 7247</strain>
    </source>
</reference>
<gene>
    <name evidence="1" type="ORF">FHS28_002813</name>
</gene>
<evidence type="ECO:0000313" key="2">
    <source>
        <dbReference type="Proteomes" id="UP000574369"/>
    </source>
</evidence>
<protein>
    <submittedName>
        <fullName evidence="1">Uncharacterized protein</fullName>
    </submittedName>
</protein>
<name>A0ABR6GTG3_9BURK</name>
<dbReference type="Proteomes" id="UP000574369">
    <property type="component" value="Unassembled WGS sequence"/>
</dbReference>
<comment type="caution">
    <text evidence="1">The sequence shown here is derived from an EMBL/GenBank/DDBJ whole genome shotgun (WGS) entry which is preliminary data.</text>
</comment>
<sequence>MDKNWSTQVIAHVENGDFDGAITMIQHCAAQSLLDELKAALTRTGLDHGAGAARLLSAVLERQMALEARA</sequence>
<evidence type="ECO:0000313" key="1">
    <source>
        <dbReference type="EMBL" id="MBB3195410.1"/>
    </source>
</evidence>
<keyword evidence="2" id="KW-1185">Reference proteome</keyword>